<proteinExistence type="predicted"/>
<reference evidence="1 2" key="1">
    <citation type="submission" date="2018-07" db="EMBL/GenBank/DDBJ databases">
        <title>Microbacterium endoborsara sp. nov., a novel actinobacterium isolated from Borszczowia aralocaspica.</title>
        <authorList>
            <person name="An D."/>
        </authorList>
    </citation>
    <scope>NUCLEOTIDE SEQUENCE [LARGE SCALE GENOMIC DNA]</scope>
    <source>
        <strain evidence="1 2">C1.15228</strain>
    </source>
</reference>
<protein>
    <recommendedName>
        <fullName evidence="3">Metallopeptidase family protein</fullName>
    </recommendedName>
</protein>
<gene>
    <name evidence="1" type="ORF">DTO57_12865</name>
</gene>
<evidence type="ECO:0000313" key="1">
    <source>
        <dbReference type="EMBL" id="RCK57250.1"/>
    </source>
</evidence>
<dbReference type="Proteomes" id="UP000253508">
    <property type="component" value="Unassembled WGS sequence"/>
</dbReference>
<keyword evidence="2" id="KW-1185">Reference proteome</keyword>
<name>A0A367XVI8_9MICO</name>
<evidence type="ECO:0008006" key="3">
    <source>
        <dbReference type="Google" id="ProtNLM"/>
    </source>
</evidence>
<dbReference type="EMBL" id="QORO01000005">
    <property type="protein sequence ID" value="RCK57250.1"/>
    <property type="molecule type" value="Genomic_DNA"/>
</dbReference>
<accession>A0A367XVI8</accession>
<organism evidence="1 2">
    <name type="scientific">Microbacterium sorbitolivorans</name>
    <dbReference type="NCBI Taxonomy" id="1867410"/>
    <lineage>
        <taxon>Bacteria</taxon>
        <taxon>Bacillati</taxon>
        <taxon>Actinomycetota</taxon>
        <taxon>Actinomycetes</taxon>
        <taxon>Micrococcales</taxon>
        <taxon>Microbacteriaceae</taxon>
        <taxon>Microbacterium</taxon>
    </lineage>
</organism>
<sequence>MTKPPLPAIGSRHDRFNLVFLAAVDMLRTEWPELKGVRFELGSLPVGDTGERMPRWTVDRANDLIVVHRIVVERLDKAHGQPLNRADEFHRRLLIENAVFGAAAEYLGRDPYDLGADPFH</sequence>
<dbReference type="OrthoDB" id="4989780at2"/>
<dbReference type="AlphaFoldDB" id="A0A367XVI8"/>
<comment type="caution">
    <text evidence="1">The sequence shown here is derived from an EMBL/GenBank/DDBJ whole genome shotgun (WGS) entry which is preliminary data.</text>
</comment>
<evidence type="ECO:0000313" key="2">
    <source>
        <dbReference type="Proteomes" id="UP000253508"/>
    </source>
</evidence>